<accession>A0A9P7DY55</accession>
<dbReference type="Proteomes" id="UP000719766">
    <property type="component" value="Unassembled WGS sequence"/>
</dbReference>
<dbReference type="PANTHER" id="PTHR19848:SF8">
    <property type="entry name" value="F-BOX AND WD REPEAT DOMAIN CONTAINING 7"/>
    <property type="match status" value="1"/>
</dbReference>
<name>A0A9P7DY55_9AGAM</name>
<dbReference type="PROSITE" id="PS50294">
    <property type="entry name" value="WD_REPEATS_REGION"/>
    <property type="match status" value="2"/>
</dbReference>
<dbReference type="PROSITE" id="PS50082">
    <property type="entry name" value="WD_REPEATS_2"/>
    <property type="match status" value="2"/>
</dbReference>
<protein>
    <submittedName>
        <fullName evidence="4">Uncharacterized protein</fullName>
    </submittedName>
</protein>
<dbReference type="AlphaFoldDB" id="A0A9P7DY55"/>
<dbReference type="Gene3D" id="2.130.10.10">
    <property type="entry name" value="YVTN repeat-like/Quinoprotein amine dehydrogenase"/>
    <property type="match status" value="1"/>
</dbReference>
<dbReference type="Pfam" id="PF00400">
    <property type="entry name" value="WD40"/>
    <property type="match status" value="3"/>
</dbReference>
<keyword evidence="5" id="KW-1185">Reference proteome</keyword>
<evidence type="ECO:0000256" key="3">
    <source>
        <dbReference type="PROSITE-ProRule" id="PRU00221"/>
    </source>
</evidence>
<dbReference type="SMART" id="SM00320">
    <property type="entry name" value="WD40"/>
    <property type="match status" value="3"/>
</dbReference>
<feature type="repeat" description="WD" evidence="3">
    <location>
        <begin position="23"/>
        <end position="64"/>
    </location>
</feature>
<dbReference type="RefSeq" id="XP_041166751.1">
    <property type="nucleotide sequence ID" value="XM_041310212.1"/>
</dbReference>
<dbReference type="SUPFAM" id="SSF50960">
    <property type="entry name" value="TolB, C-terminal domain"/>
    <property type="match status" value="1"/>
</dbReference>
<keyword evidence="2" id="KW-0677">Repeat</keyword>
<dbReference type="InterPro" id="IPR001680">
    <property type="entry name" value="WD40_rpt"/>
</dbReference>
<dbReference type="OrthoDB" id="2687506at2759"/>
<evidence type="ECO:0000256" key="2">
    <source>
        <dbReference type="ARBA" id="ARBA00022737"/>
    </source>
</evidence>
<keyword evidence="1 3" id="KW-0853">WD repeat</keyword>
<dbReference type="GeneID" id="64603976"/>
<sequence>MASTLTQSNTANTTMFLAPAMTLRGHEDQIRSISYFPKGKRMISGSDDLTARQWDMQVGKEIPKLRDVCKRQIRAVAVSRDGRWVVTGGSHSGRGELKACDVQTGIVKTFEGHSKETYCIDISTDSTLLVSGAIDRSAHIWSLETGKLVAGPFTSLQGLGAVRFSHDSKKLAVKSDVGKCLEVWGVHTQKLDVRAGTFGYDPMSYASVFWTKKTQSRHRLSNL</sequence>
<feature type="repeat" description="WD" evidence="3">
    <location>
        <begin position="110"/>
        <end position="151"/>
    </location>
</feature>
<dbReference type="PANTHER" id="PTHR19848">
    <property type="entry name" value="WD40 REPEAT PROTEIN"/>
    <property type="match status" value="1"/>
</dbReference>
<gene>
    <name evidence="4" type="ORF">HD556DRAFT_304464</name>
</gene>
<reference evidence="4" key="1">
    <citation type="journal article" date="2020" name="New Phytol.">
        <title>Comparative genomics reveals dynamic genome evolution in host specialist ectomycorrhizal fungi.</title>
        <authorList>
            <person name="Lofgren L.A."/>
            <person name="Nguyen N.H."/>
            <person name="Vilgalys R."/>
            <person name="Ruytinx J."/>
            <person name="Liao H.L."/>
            <person name="Branco S."/>
            <person name="Kuo A."/>
            <person name="LaButti K."/>
            <person name="Lipzen A."/>
            <person name="Andreopoulos W."/>
            <person name="Pangilinan J."/>
            <person name="Riley R."/>
            <person name="Hundley H."/>
            <person name="Na H."/>
            <person name="Barry K."/>
            <person name="Grigoriev I.V."/>
            <person name="Stajich J.E."/>
            <person name="Kennedy P.G."/>
        </authorList>
    </citation>
    <scope>NUCLEOTIDE SEQUENCE</scope>
    <source>
        <strain evidence="4">S12</strain>
    </source>
</reference>
<evidence type="ECO:0000256" key="1">
    <source>
        <dbReference type="ARBA" id="ARBA00022574"/>
    </source>
</evidence>
<evidence type="ECO:0000313" key="4">
    <source>
        <dbReference type="EMBL" id="KAG1806280.1"/>
    </source>
</evidence>
<dbReference type="EMBL" id="JABBWE010000002">
    <property type="protein sequence ID" value="KAG1806280.1"/>
    <property type="molecule type" value="Genomic_DNA"/>
</dbReference>
<evidence type="ECO:0000313" key="5">
    <source>
        <dbReference type="Proteomes" id="UP000719766"/>
    </source>
</evidence>
<comment type="caution">
    <text evidence="4">The sequence shown here is derived from an EMBL/GenBank/DDBJ whole genome shotgun (WGS) entry which is preliminary data.</text>
</comment>
<proteinExistence type="predicted"/>
<organism evidence="4 5">
    <name type="scientific">Suillus plorans</name>
    <dbReference type="NCBI Taxonomy" id="116603"/>
    <lineage>
        <taxon>Eukaryota</taxon>
        <taxon>Fungi</taxon>
        <taxon>Dikarya</taxon>
        <taxon>Basidiomycota</taxon>
        <taxon>Agaricomycotina</taxon>
        <taxon>Agaricomycetes</taxon>
        <taxon>Agaricomycetidae</taxon>
        <taxon>Boletales</taxon>
        <taxon>Suillineae</taxon>
        <taxon>Suillaceae</taxon>
        <taxon>Suillus</taxon>
    </lineage>
</organism>
<dbReference type="InterPro" id="IPR015943">
    <property type="entry name" value="WD40/YVTN_repeat-like_dom_sf"/>
</dbReference>